<evidence type="ECO:0000313" key="1">
    <source>
        <dbReference type="EMBL" id="ARU06121.1"/>
    </source>
</evidence>
<protein>
    <recommendedName>
        <fullName evidence="3">Plasmid stabilization protein</fullName>
    </recommendedName>
</protein>
<dbReference type="KEGG" id="cser:CCO03_16875"/>
<dbReference type="AlphaFoldDB" id="A0A1Y0ERV2"/>
<dbReference type="InterPro" id="IPR035093">
    <property type="entry name" value="RelE/ParE_toxin_dom_sf"/>
</dbReference>
<reference evidence="1 2" key="1">
    <citation type="submission" date="2017-05" db="EMBL/GenBank/DDBJ databases">
        <authorList>
            <person name="Song R."/>
            <person name="Chenine A.L."/>
            <person name="Ruprecht R.M."/>
        </authorList>
    </citation>
    <scope>NUCLEOTIDE SEQUENCE [LARGE SCALE GENOMIC DNA]</scope>
    <source>
        <strain evidence="1 2">DSM 26136</strain>
    </source>
</reference>
<name>A0A1Y0ERV2_9BURK</name>
<dbReference type="Gene3D" id="3.30.2310.20">
    <property type="entry name" value="RelE-like"/>
    <property type="match status" value="1"/>
</dbReference>
<sequence length="95" mass="10743">MITVREFAYSARFAADLKSAPADVQSAVKEALRKLQTNPLAKSLRLHPLKGMPKPAIWKIDVFANKSWQISFEIVGDRAELKRLGTHKSIDRDPR</sequence>
<proteinExistence type="predicted"/>
<gene>
    <name evidence="1" type="ORF">CCO03_16875</name>
</gene>
<evidence type="ECO:0000313" key="2">
    <source>
        <dbReference type="Proteomes" id="UP000196138"/>
    </source>
</evidence>
<evidence type="ECO:0008006" key="3">
    <source>
        <dbReference type="Google" id="ProtNLM"/>
    </source>
</evidence>
<keyword evidence="2" id="KW-1185">Reference proteome</keyword>
<organism evidence="1 2">
    <name type="scientific">Comamonas serinivorans</name>
    <dbReference type="NCBI Taxonomy" id="1082851"/>
    <lineage>
        <taxon>Bacteria</taxon>
        <taxon>Pseudomonadati</taxon>
        <taxon>Pseudomonadota</taxon>
        <taxon>Betaproteobacteria</taxon>
        <taxon>Burkholderiales</taxon>
        <taxon>Comamonadaceae</taxon>
        <taxon>Comamonas</taxon>
    </lineage>
</organism>
<accession>A0A1Y0ERV2</accession>
<dbReference type="OrthoDB" id="9154749at2"/>
<dbReference type="RefSeq" id="WP_087282951.1">
    <property type="nucleotide sequence ID" value="NZ_CP021455.1"/>
</dbReference>
<dbReference type="EMBL" id="CP021455">
    <property type="protein sequence ID" value="ARU06121.1"/>
    <property type="molecule type" value="Genomic_DNA"/>
</dbReference>
<dbReference type="SUPFAM" id="SSF143011">
    <property type="entry name" value="RelE-like"/>
    <property type="match status" value="1"/>
</dbReference>
<dbReference type="Proteomes" id="UP000196138">
    <property type="component" value="Chromosome"/>
</dbReference>